<gene>
    <name evidence="2" type="ORF">ACFSUC_07500</name>
</gene>
<reference evidence="3" key="1">
    <citation type="journal article" date="2019" name="Int. J. Syst. Evol. Microbiol.">
        <title>The Global Catalogue of Microorganisms (GCM) 10K type strain sequencing project: providing services to taxonomists for standard genome sequencing and annotation.</title>
        <authorList>
            <consortium name="The Broad Institute Genomics Platform"/>
            <consortium name="The Broad Institute Genome Sequencing Center for Infectious Disease"/>
            <person name="Wu L."/>
            <person name="Ma J."/>
        </authorList>
    </citation>
    <scope>NUCLEOTIDE SEQUENCE [LARGE SCALE GENOMIC DNA]</scope>
    <source>
        <strain evidence="3">KCTC 33676</strain>
    </source>
</reference>
<feature type="transmembrane region" description="Helical" evidence="1">
    <location>
        <begin position="137"/>
        <end position="158"/>
    </location>
</feature>
<keyword evidence="1" id="KW-1133">Transmembrane helix</keyword>
<comment type="caution">
    <text evidence="2">The sequence shown here is derived from an EMBL/GenBank/DDBJ whole genome shotgun (WGS) entry which is preliminary data.</text>
</comment>
<evidence type="ECO:0008006" key="4">
    <source>
        <dbReference type="Google" id="ProtNLM"/>
    </source>
</evidence>
<organism evidence="2 3">
    <name type="scientific">Marinicrinis sediminis</name>
    <dbReference type="NCBI Taxonomy" id="1652465"/>
    <lineage>
        <taxon>Bacteria</taxon>
        <taxon>Bacillati</taxon>
        <taxon>Bacillota</taxon>
        <taxon>Bacilli</taxon>
        <taxon>Bacillales</taxon>
        <taxon>Paenibacillaceae</taxon>
    </lineage>
</organism>
<evidence type="ECO:0000313" key="3">
    <source>
        <dbReference type="Proteomes" id="UP001597497"/>
    </source>
</evidence>
<proteinExistence type="predicted"/>
<evidence type="ECO:0000256" key="1">
    <source>
        <dbReference type="SAM" id="Phobius"/>
    </source>
</evidence>
<feature type="transmembrane region" description="Helical" evidence="1">
    <location>
        <begin position="75"/>
        <end position="94"/>
    </location>
</feature>
<dbReference type="EMBL" id="JBHUMM010000010">
    <property type="protein sequence ID" value="MFD2671451.1"/>
    <property type="molecule type" value="Genomic_DNA"/>
</dbReference>
<accession>A0ABW5R9N9</accession>
<dbReference type="Proteomes" id="UP001597497">
    <property type="component" value="Unassembled WGS sequence"/>
</dbReference>
<keyword evidence="3" id="KW-1185">Reference proteome</keyword>
<sequence length="163" mass="17459">MISGIILYALAIVCTGLSYKKDRTKTKKALLQAWHMFRKIMPDVMAIMLFVGLSLAILSPSFISSFIGEQSGIAGTLYATVIGSFALIPGFVVFPLGETLVENGAGLPQVAAFMSSLMTVGIVTLPMEQKMFGRSFAYARNVAAVLLSVFLAGLIWGVSGWVN</sequence>
<feature type="transmembrane region" description="Helical" evidence="1">
    <location>
        <begin position="44"/>
        <end position="63"/>
    </location>
</feature>
<feature type="transmembrane region" description="Helical" evidence="1">
    <location>
        <begin position="106"/>
        <end position="125"/>
    </location>
</feature>
<name>A0ABW5R9N9_9BACL</name>
<keyword evidence="1" id="KW-0472">Membrane</keyword>
<protein>
    <recommendedName>
        <fullName evidence="4">Permease</fullName>
    </recommendedName>
</protein>
<dbReference type="RefSeq" id="WP_379928915.1">
    <property type="nucleotide sequence ID" value="NZ_JBHUMM010000010.1"/>
</dbReference>
<evidence type="ECO:0000313" key="2">
    <source>
        <dbReference type="EMBL" id="MFD2671451.1"/>
    </source>
</evidence>
<keyword evidence="1" id="KW-0812">Transmembrane</keyword>